<comment type="caution">
    <text evidence="1">The sequence shown here is derived from an EMBL/GenBank/DDBJ whole genome shotgun (WGS) entry which is preliminary data.</text>
</comment>
<keyword evidence="2" id="KW-1185">Reference proteome</keyword>
<organism evidence="1 2">
    <name type="scientific">Nonlabens dokdonensis</name>
    <dbReference type="NCBI Taxonomy" id="328515"/>
    <lineage>
        <taxon>Bacteria</taxon>
        <taxon>Pseudomonadati</taxon>
        <taxon>Bacteroidota</taxon>
        <taxon>Flavobacteriia</taxon>
        <taxon>Flavobacteriales</taxon>
        <taxon>Flavobacteriaceae</taxon>
        <taxon>Nonlabens</taxon>
    </lineage>
</organism>
<evidence type="ECO:0000313" key="1">
    <source>
        <dbReference type="EMBL" id="PZX43570.1"/>
    </source>
</evidence>
<dbReference type="Proteomes" id="UP000248584">
    <property type="component" value="Unassembled WGS sequence"/>
</dbReference>
<dbReference type="EMBL" id="QKZR01000001">
    <property type="protein sequence ID" value="PZX43570.1"/>
    <property type="molecule type" value="Genomic_DNA"/>
</dbReference>
<dbReference type="RefSeq" id="WP_041566905.1">
    <property type="nucleotide sequence ID" value="NZ_QKZR01000001.1"/>
</dbReference>
<protein>
    <submittedName>
        <fullName evidence="1">Uncharacterized protein</fullName>
    </submittedName>
</protein>
<proteinExistence type="predicted"/>
<reference evidence="1 2" key="1">
    <citation type="submission" date="2018-06" db="EMBL/GenBank/DDBJ databases">
        <title>Genomic Encyclopedia of Archaeal and Bacterial Type Strains, Phase II (KMG-II): from individual species to whole genera.</title>
        <authorList>
            <person name="Goeker M."/>
        </authorList>
    </citation>
    <scope>NUCLEOTIDE SEQUENCE [LARGE SCALE GENOMIC DNA]</scope>
    <source>
        <strain evidence="1 2">DSM 17205</strain>
    </source>
</reference>
<evidence type="ECO:0000313" key="2">
    <source>
        <dbReference type="Proteomes" id="UP000248584"/>
    </source>
</evidence>
<name>A0ABX5Q0M2_9FLAO</name>
<sequence>MVLFFLLAMKVISTFKNEWENKISIDFQAMYGFLFAQYASFKIMEINPAVATITFKALVIRYLKILFYKSFY</sequence>
<accession>A0ABX5Q0M2</accession>
<gene>
    <name evidence="1" type="ORF">LX97_00571</name>
</gene>